<protein>
    <submittedName>
        <fullName evidence="1">Uncharacterized protein</fullName>
    </submittedName>
</protein>
<sequence>MISCAIVATVISTFADSHSINSIVDESDPFVYLAYLISNRDAGEERKGAAAKLIAFVKEQDLEIVHGKLVAQDPSFGSIPIDETDNSHDLRTAHAQRIISNAICEYVWKPLRSEFTLLHPDFNSLLVKLSDELLKYNPDGRVAKVWTALTMRA</sequence>
<evidence type="ECO:0000313" key="1">
    <source>
        <dbReference type="EMBL" id="ELR08575.1"/>
    </source>
</evidence>
<dbReference type="Proteomes" id="UP000011064">
    <property type="component" value="Unassembled WGS sequence"/>
</dbReference>
<dbReference type="AlphaFoldDB" id="L8G5Q0"/>
<accession>L8G5Q0</accession>
<dbReference type="InParanoid" id="L8G5Q0"/>
<dbReference type="EMBL" id="GL573219">
    <property type="protein sequence ID" value="ELR08575.1"/>
    <property type="molecule type" value="Genomic_DNA"/>
</dbReference>
<keyword evidence="2" id="KW-1185">Reference proteome</keyword>
<dbReference type="OrthoDB" id="5380572at2759"/>
<organism evidence="1 2">
    <name type="scientific">Pseudogymnoascus destructans (strain ATCC MYA-4855 / 20631-21)</name>
    <name type="common">Bat white-nose syndrome fungus</name>
    <name type="synonym">Geomyces destructans</name>
    <dbReference type="NCBI Taxonomy" id="658429"/>
    <lineage>
        <taxon>Eukaryota</taxon>
        <taxon>Fungi</taxon>
        <taxon>Dikarya</taxon>
        <taxon>Ascomycota</taxon>
        <taxon>Pezizomycotina</taxon>
        <taxon>Leotiomycetes</taxon>
        <taxon>Thelebolales</taxon>
        <taxon>Thelebolaceae</taxon>
        <taxon>Pseudogymnoascus</taxon>
    </lineage>
</organism>
<evidence type="ECO:0000313" key="2">
    <source>
        <dbReference type="Proteomes" id="UP000011064"/>
    </source>
</evidence>
<reference evidence="2" key="1">
    <citation type="submission" date="2010-09" db="EMBL/GenBank/DDBJ databases">
        <title>The genome sequence of Geomyces destructans 20631-21.</title>
        <authorList>
            <consortium name="The Broad Institute Genome Sequencing Platform"/>
            <person name="Cuomo C.A."/>
            <person name="Blehert D.S."/>
            <person name="Lorch J.M."/>
            <person name="Young S.K."/>
            <person name="Zeng Q."/>
            <person name="Gargeya S."/>
            <person name="Fitzgerald M."/>
            <person name="Haas B."/>
            <person name="Abouelleil A."/>
            <person name="Alvarado L."/>
            <person name="Arachchi H.M."/>
            <person name="Berlin A."/>
            <person name="Brown A."/>
            <person name="Chapman S.B."/>
            <person name="Chen Z."/>
            <person name="Dunbar C."/>
            <person name="Freedman E."/>
            <person name="Gearin G."/>
            <person name="Gellesch M."/>
            <person name="Goldberg J."/>
            <person name="Griggs A."/>
            <person name="Gujja S."/>
            <person name="Heiman D."/>
            <person name="Howarth C."/>
            <person name="Larson L."/>
            <person name="Lui A."/>
            <person name="MacDonald P.J.P."/>
            <person name="Montmayeur A."/>
            <person name="Murphy C."/>
            <person name="Neiman D."/>
            <person name="Pearson M."/>
            <person name="Priest M."/>
            <person name="Roberts A."/>
            <person name="Saif S."/>
            <person name="Shea T."/>
            <person name="Shenoy N."/>
            <person name="Sisk P."/>
            <person name="Stolte C."/>
            <person name="Sykes S."/>
            <person name="Wortman J."/>
            <person name="Nusbaum C."/>
            <person name="Birren B."/>
        </authorList>
    </citation>
    <scope>NUCLEOTIDE SEQUENCE [LARGE SCALE GENOMIC DNA]</scope>
    <source>
        <strain evidence="2">ATCC MYA-4855 / 20631-21</strain>
    </source>
</reference>
<dbReference type="HOGENOM" id="CLU_1714095_0_0_1"/>
<gene>
    <name evidence="1" type="ORF">GMDG_03270</name>
</gene>
<dbReference type="VEuPathDB" id="FungiDB:GMDG_03270"/>
<proteinExistence type="predicted"/>
<name>L8G5Q0_PSED2</name>